<reference evidence="4" key="2">
    <citation type="journal article" date="2024" name="Antonie Van Leeuwenhoek">
        <title>Roseihalotalea indica gen. nov., sp. nov., a halophilic Bacteroidetes from mesopelagic Southwest Indian Ocean with higher carbohydrate metabolic potential.</title>
        <authorList>
            <person name="Chen B."/>
            <person name="Zhang M."/>
            <person name="Lin D."/>
            <person name="Ye J."/>
            <person name="Tang K."/>
        </authorList>
    </citation>
    <scope>NUCLEOTIDE SEQUENCE</scope>
    <source>
        <strain evidence="4">TK19036</strain>
    </source>
</reference>
<protein>
    <submittedName>
        <fullName evidence="4">IS5 family transposase</fullName>
    </submittedName>
</protein>
<feature type="domain" description="Transposase IS4-like" evidence="2">
    <location>
        <begin position="90"/>
        <end position="244"/>
    </location>
</feature>
<proteinExistence type="predicted"/>
<name>A0AA49GSM6_9BACT</name>
<dbReference type="AlphaFoldDB" id="A0AA49GSM6"/>
<organism evidence="4">
    <name type="scientific">Roseihalotalea indica</name>
    <dbReference type="NCBI Taxonomy" id="2867963"/>
    <lineage>
        <taxon>Bacteria</taxon>
        <taxon>Pseudomonadati</taxon>
        <taxon>Bacteroidota</taxon>
        <taxon>Cytophagia</taxon>
        <taxon>Cytophagales</taxon>
        <taxon>Catalimonadaceae</taxon>
        <taxon>Roseihalotalea</taxon>
    </lineage>
</organism>
<dbReference type="Pfam" id="PF13340">
    <property type="entry name" value="DUF4096"/>
    <property type="match status" value="1"/>
</dbReference>
<keyword evidence="1" id="KW-0812">Transmembrane</keyword>
<dbReference type="InterPro" id="IPR025161">
    <property type="entry name" value="IS402-like_dom"/>
</dbReference>
<evidence type="ECO:0000256" key="1">
    <source>
        <dbReference type="SAM" id="Phobius"/>
    </source>
</evidence>
<gene>
    <name evidence="4" type="ORF">K4G66_11530</name>
</gene>
<reference evidence="4" key="1">
    <citation type="journal article" date="2023" name="Comput. Struct. Biotechnol. J.">
        <title>Discovery of a novel marine Bacteroidetes with a rich repertoire of carbohydrate-active enzymes.</title>
        <authorList>
            <person name="Chen B."/>
            <person name="Liu G."/>
            <person name="Chen Q."/>
            <person name="Wang H."/>
            <person name="Liu L."/>
            <person name="Tang K."/>
        </authorList>
    </citation>
    <scope>NUCLEOTIDE SEQUENCE</scope>
    <source>
        <strain evidence="4">TK19036</strain>
    </source>
</reference>
<dbReference type="EMBL" id="CP120682">
    <property type="protein sequence ID" value="WKN39321.1"/>
    <property type="molecule type" value="Genomic_DNA"/>
</dbReference>
<dbReference type="PANTHER" id="PTHR30007:SF1">
    <property type="entry name" value="BLR1914 PROTEIN"/>
    <property type="match status" value="1"/>
</dbReference>
<dbReference type="GO" id="GO:0004803">
    <property type="term" value="F:transposase activity"/>
    <property type="evidence" value="ECO:0007669"/>
    <property type="project" value="InterPro"/>
</dbReference>
<keyword evidence="1" id="KW-0472">Membrane</keyword>
<evidence type="ECO:0000313" key="4">
    <source>
        <dbReference type="EMBL" id="WKN39321.1"/>
    </source>
</evidence>
<evidence type="ECO:0000259" key="3">
    <source>
        <dbReference type="Pfam" id="PF13340"/>
    </source>
</evidence>
<feature type="domain" description="Insertion element IS402-like" evidence="3">
    <location>
        <begin position="6"/>
        <end position="79"/>
    </location>
</feature>
<keyword evidence="1" id="KW-1133">Transmembrane helix</keyword>
<dbReference type="GO" id="GO:0006313">
    <property type="term" value="P:DNA transposition"/>
    <property type="evidence" value="ECO:0007669"/>
    <property type="project" value="InterPro"/>
</dbReference>
<dbReference type="InterPro" id="IPR002559">
    <property type="entry name" value="Transposase_11"/>
</dbReference>
<sequence length="249" mass="28744">MRRYEISDYDWHRLAPLLPGKSTDVGRTAADNRTFINAVLWIARSGAPWRDLPTRYGPWNSVYQRFRRWAKKGVWQRVFDQLQEPDLDWLLLDSTIVRAHQHAAGQKNDSEQECLGRSRGGFSTKIHACCDALGNPRRFILTPGQCSDHRQAETLLGEDIPGAVVADKGYDSQLFAQSIEQLRAEVVIPSKANAKEPRQIDKNLYKDRNKIERFFNRIKHYRRIATRYEKTACSYLAFLHVAAIMTLLL</sequence>
<accession>A0AA49GSM6</accession>
<dbReference type="NCBIfam" id="NF033580">
    <property type="entry name" value="transpos_IS5_3"/>
    <property type="match status" value="1"/>
</dbReference>
<dbReference type="GO" id="GO:0003677">
    <property type="term" value="F:DNA binding"/>
    <property type="evidence" value="ECO:0007669"/>
    <property type="project" value="InterPro"/>
</dbReference>
<feature type="transmembrane region" description="Helical" evidence="1">
    <location>
        <begin position="232"/>
        <end position="248"/>
    </location>
</feature>
<dbReference type="Pfam" id="PF01609">
    <property type="entry name" value="DDE_Tnp_1"/>
    <property type="match status" value="1"/>
</dbReference>
<dbReference type="PANTHER" id="PTHR30007">
    <property type="entry name" value="PHP DOMAIN PROTEIN"/>
    <property type="match status" value="1"/>
</dbReference>
<evidence type="ECO:0000259" key="2">
    <source>
        <dbReference type="Pfam" id="PF01609"/>
    </source>
</evidence>